<protein>
    <submittedName>
        <fullName evidence="6">Vitamin B12 ABC transporter, ATP-binding protein BtuD</fullName>
    </submittedName>
</protein>
<dbReference type="InterPro" id="IPR003439">
    <property type="entry name" value="ABC_transporter-like_ATP-bd"/>
</dbReference>
<dbReference type="Pfam" id="PF00005">
    <property type="entry name" value="ABC_tran"/>
    <property type="match status" value="1"/>
</dbReference>
<keyword evidence="4" id="KW-1278">Translocase</keyword>
<evidence type="ECO:0000256" key="1">
    <source>
        <dbReference type="ARBA" id="ARBA00022448"/>
    </source>
</evidence>
<keyword evidence="2" id="KW-0547">Nucleotide-binding</keyword>
<evidence type="ECO:0000259" key="5">
    <source>
        <dbReference type="PROSITE" id="PS50893"/>
    </source>
</evidence>
<feature type="domain" description="ABC transporter" evidence="5">
    <location>
        <begin position="6"/>
        <end position="247"/>
    </location>
</feature>
<evidence type="ECO:0000313" key="6">
    <source>
        <dbReference type="EMBL" id="VAW31432.1"/>
    </source>
</evidence>
<dbReference type="GO" id="GO:0005524">
    <property type="term" value="F:ATP binding"/>
    <property type="evidence" value="ECO:0007669"/>
    <property type="project" value="UniProtKB-KW"/>
</dbReference>
<dbReference type="CDD" id="cd03214">
    <property type="entry name" value="ABC_Iron-Siderophores_B12_Hemin"/>
    <property type="match status" value="1"/>
</dbReference>
<organism evidence="6">
    <name type="scientific">hydrothermal vent metagenome</name>
    <dbReference type="NCBI Taxonomy" id="652676"/>
    <lineage>
        <taxon>unclassified sequences</taxon>
        <taxon>metagenomes</taxon>
        <taxon>ecological metagenomes</taxon>
    </lineage>
</organism>
<dbReference type="SMART" id="SM00382">
    <property type="entry name" value="AAA"/>
    <property type="match status" value="1"/>
</dbReference>
<gene>
    <name evidence="6" type="ORF">MNBD_CHLOROFLEXI01-4203</name>
</gene>
<dbReference type="AlphaFoldDB" id="A0A3B0UY82"/>
<dbReference type="InterPro" id="IPR003593">
    <property type="entry name" value="AAA+_ATPase"/>
</dbReference>
<dbReference type="InterPro" id="IPR027417">
    <property type="entry name" value="P-loop_NTPase"/>
</dbReference>
<evidence type="ECO:0000256" key="2">
    <source>
        <dbReference type="ARBA" id="ARBA00022741"/>
    </source>
</evidence>
<dbReference type="PANTHER" id="PTHR42794:SF1">
    <property type="entry name" value="HEMIN IMPORT ATP-BINDING PROTEIN HMUV"/>
    <property type="match status" value="1"/>
</dbReference>
<dbReference type="PANTHER" id="PTHR42794">
    <property type="entry name" value="HEMIN IMPORT ATP-BINDING PROTEIN HMUV"/>
    <property type="match status" value="1"/>
</dbReference>
<evidence type="ECO:0000256" key="4">
    <source>
        <dbReference type="ARBA" id="ARBA00022967"/>
    </source>
</evidence>
<dbReference type="PROSITE" id="PS50893">
    <property type="entry name" value="ABC_TRANSPORTER_2"/>
    <property type="match status" value="1"/>
</dbReference>
<dbReference type="SUPFAM" id="SSF52540">
    <property type="entry name" value="P-loop containing nucleoside triphosphate hydrolases"/>
    <property type="match status" value="1"/>
</dbReference>
<accession>A0A3B0UY82</accession>
<keyword evidence="3 6" id="KW-0067">ATP-binding</keyword>
<name>A0A3B0UY82_9ZZZZ</name>
<proteinExistence type="predicted"/>
<reference evidence="6" key="1">
    <citation type="submission" date="2018-06" db="EMBL/GenBank/DDBJ databases">
        <authorList>
            <person name="Zhirakovskaya E."/>
        </authorList>
    </citation>
    <scope>NUCLEOTIDE SEQUENCE</scope>
</reference>
<evidence type="ECO:0000256" key="3">
    <source>
        <dbReference type="ARBA" id="ARBA00022840"/>
    </source>
</evidence>
<dbReference type="GO" id="GO:0016887">
    <property type="term" value="F:ATP hydrolysis activity"/>
    <property type="evidence" value="ECO:0007669"/>
    <property type="project" value="InterPro"/>
</dbReference>
<dbReference type="Gene3D" id="3.40.50.300">
    <property type="entry name" value="P-loop containing nucleotide triphosphate hydrolases"/>
    <property type="match status" value="1"/>
</dbReference>
<sequence length="355" mass="38736">MPTPILHTENLTIGYPISRQAPVIVAEQIDVGLQPGELVCLLGPNGAGKSTLMRTLAGMQPSLNGRILLNQTPISQFTPKQLAQHLSVVLTEPINAGMLTGWDLVALGRHPYTNWADKLTAADETAVKQAIDAVGANSLAQRHVNTLSDGERQKVMIARALAQEPNVMLLDEPTAYLDLPRRVETMHILRQLVRKTQRVVLLSTHDLDLALRNADKIWLMPKEGALQVGTPEELVLNGRFEAAFKADGVQFDPQTGSFKMLAVPAGQVDLLGSGLTAVWTRRALERVGFAVHDGVNGSAMQIQVSEGNGVQGNGRVQWQLSKQEQTTTHHSLAKLIQEVQLLREVELLKQGIIRA</sequence>
<dbReference type="EMBL" id="UOEU01000219">
    <property type="protein sequence ID" value="VAW31432.1"/>
    <property type="molecule type" value="Genomic_DNA"/>
</dbReference>
<keyword evidence="1" id="KW-0813">Transport</keyword>